<reference evidence="2 3" key="1">
    <citation type="journal article" date="2019" name="Nat. Med.">
        <title>A library of human gut bacterial isolates paired with longitudinal multiomics data enables mechanistic microbiome research.</title>
        <authorList>
            <person name="Poyet M."/>
            <person name="Groussin M."/>
            <person name="Gibbons S.M."/>
            <person name="Avila-Pacheco J."/>
            <person name="Jiang X."/>
            <person name="Kearney S.M."/>
            <person name="Perrotta A.R."/>
            <person name="Berdy B."/>
            <person name="Zhao S."/>
            <person name="Lieberman T.D."/>
            <person name="Swanson P.K."/>
            <person name="Smith M."/>
            <person name="Roesemann S."/>
            <person name="Alexander J.E."/>
            <person name="Rich S.A."/>
            <person name="Livny J."/>
            <person name="Vlamakis H."/>
            <person name="Clish C."/>
            <person name="Bullock K."/>
            <person name="Deik A."/>
            <person name="Scott J."/>
            <person name="Pierce K.A."/>
            <person name="Xavier R.J."/>
            <person name="Alm E.J."/>
        </authorList>
    </citation>
    <scope>NUCLEOTIDE SEQUENCE [LARGE SCALE GENOMIC DNA]</scope>
    <source>
        <strain evidence="2 3">BIOML-A1</strain>
    </source>
</reference>
<proteinExistence type="predicted"/>
<sequence>MLYTFEKIKELSKKRGLSLNQLEEKLGYSRNTLYSLKRQNVSTKRLQEIADYLEVSVDYLLGKSETPTIASNDQSGQTALNVEDMAQNVMMFGGRELTEEKKKVIQSIIEAYLKGTEE</sequence>
<dbReference type="EMBL" id="WMZJ01000002">
    <property type="protein sequence ID" value="MTS53984.1"/>
    <property type="molecule type" value="Genomic_DNA"/>
</dbReference>
<organism evidence="2 3">
    <name type="scientific">Streptococcus parasanguinis</name>
    <dbReference type="NCBI Taxonomy" id="1318"/>
    <lineage>
        <taxon>Bacteria</taxon>
        <taxon>Bacillati</taxon>
        <taxon>Bacillota</taxon>
        <taxon>Bacilli</taxon>
        <taxon>Lactobacillales</taxon>
        <taxon>Streptococcaceae</taxon>
        <taxon>Streptococcus</taxon>
    </lineage>
</organism>
<comment type="caution">
    <text evidence="2">The sequence shown here is derived from an EMBL/GenBank/DDBJ whole genome shotgun (WGS) entry which is preliminary data.</text>
</comment>
<dbReference type="SMART" id="SM00530">
    <property type="entry name" value="HTH_XRE"/>
    <property type="match status" value="1"/>
</dbReference>
<dbReference type="RefSeq" id="WP_129824299.1">
    <property type="nucleotide sequence ID" value="NZ_RCYS01000002.1"/>
</dbReference>
<dbReference type="CDD" id="cd00093">
    <property type="entry name" value="HTH_XRE"/>
    <property type="match status" value="1"/>
</dbReference>
<protein>
    <submittedName>
        <fullName evidence="2">Helix-turn-helix domain-containing protein</fullName>
    </submittedName>
</protein>
<dbReference type="Pfam" id="PF13443">
    <property type="entry name" value="HTH_26"/>
    <property type="match status" value="1"/>
</dbReference>
<dbReference type="InterPro" id="IPR010982">
    <property type="entry name" value="Lambda_DNA-bd_dom_sf"/>
</dbReference>
<dbReference type="Gene3D" id="1.10.260.40">
    <property type="entry name" value="lambda repressor-like DNA-binding domains"/>
    <property type="match status" value="1"/>
</dbReference>
<name>A0A7X2X3N1_STRPA</name>
<dbReference type="InterPro" id="IPR001387">
    <property type="entry name" value="Cro/C1-type_HTH"/>
</dbReference>
<evidence type="ECO:0000313" key="2">
    <source>
        <dbReference type="EMBL" id="MTS53984.1"/>
    </source>
</evidence>
<accession>A0A7X2X3N1</accession>
<dbReference type="PROSITE" id="PS50943">
    <property type="entry name" value="HTH_CROC1"/>
    <property type="match status" value="1"/>
</dbReference>
<evidence type="ECO:0000313" key="3">
    <source>
        <dbReference type="Proteomes" id="UP000441330"/>
    </source>
</evidence>
<dbReference type="Proteomes" id="UP000441330">
    <property type="component" value="Unassembled WGS sequence"/>
</dbReference>
<dbReference type="AlphaFoldDB" id="A0A7X2X3N1"/>
<gene>
    <name evidence="2" type="ORF">GMC94_03610</name>
</gene>
<dbReference type="SUPFAM" id="SSF47413">
    <property type="entry name" value="lambda repressor-like DNA-binding domains"/>
    <property type="match status" value="1"/>
</dbReference>
<evidence type="ECO:0000259" key="1">
    <source>
        <dbReference type="PROSITE" id="PS50943"/>
    </source>
</evidence>
<feature type="domain" description="HTH cro/C1-type" evidence="1">
    <location>
        <begin position="8"/>
        <end position="60"/>
    </location>
</feature>
<dbReference type="GO" id="GO:0003677">
    <property type="term" value="F:DNA binding"/>
    <property type="evidence" value="ECO:0007669"/>
    <property type="project" value="InterPro"/>
</dbReference>